<reference evidence="1" key="1">
    <citation type="submission" date="2018-05" db="EMBL/GenBank/DDBJ databases">
        <authorList>
            <person name="Lanie J.A."/>
            <person name="Ng W.-L."/>
            <person name="Kazmierczak K.M."/>
            <person name="Andrzejewski T.M."/>
            <person name="Davidsen T.M."/>
            <person name="Wayne K.J."/>
            <person name="Tettelin H."/>
            <person name="Glass J.I."/>
            <person name="Rusch D."/>
            <person name="Podicherti R."/>
            <person name="Tsui H.-C.T."/>
            <person name="Winkler M.E."/>
        </authorList>
    </citation>
    <scope>NUCLEOTIDE SEQUENCE</scope>
</reference>
<sequence length="51" mass="5093">MSLLGAAVIMGCSSPDPTATTLPTATAVPTATPVPPTAKLLYLSNDSPHLT</sequence>
<gene>
    <name evidence="1" type="ORF">METZ01_LOCUS467308</name>
</gene>
<protein>
    <submittedName>
        <fullName evidence="1">Uncharacterized protein</fullName>
    </submittedName>
</protein>
<evidence type="ECO:0000313" key="1">
    <source>
        <dbReference type="EMBL" id="SVE14454.1"/>
    </source>
</evidence>
<organism evidence="1">
    <name type="scientific">marine metagenome</name>
    <dbReference type="NCBI Taxonomy" id="408172"/>
    <lineage>
        <taxon>unclassified sequences</taxon>
        <taxon>metagenomes</taxon>
        <taxon>ecological metagenomes</taxon>
    </lineage>
</organism>
<dbReference type="AlphaFoldDB" id="A0A383B3I2"/>
<feature type="non-terminal residue" evidence="1">
    <location>
        <position position="51"/>
    </location>
</feature>
<name>A0A383B3I2_9ZZZZ</name>
<accession>A0A383B3I2</accession>
<dbReference type="EMBL" id="UINC01197132">
    <property type="protein sequence ID" value="SVE14454.1"/>
    <property type="molecule type" value="Genomic_DNA"/>
</dbReference>
<proteinExistence type="predicted"/>